<sequence>MDQWDVIGHKVQQLEGQLYQLEEDYRRDRGSIEEEMAVYQDRYRWFQTLVETKYDAALGDFRQREVSDYHELTAMADAYLLDGDQQLQAVLQDCEERLDQLEASYRKAYDSAEDQLQAAYAQRRQLDIE</sequence>
<dbReference type="KEGG" id="sfer:NCTC12278_01711"/>
<dbReference type="RefSeq" id="WP_018030616.1">
    <property type="nucleotide sequence ID" value="NZ_LS483343.1"/>
</dbReference>
<proteinExistence type="predicted"/>
<gene>
    <name evidence="2" type="ORF">NCTC12278_01711</name>
</gene>
<name>A0A2X3WB19_9STRE</name>
<dbReference type="Proteomes" id="UP000249495">
    <property type="component" value="Chromosome 1"/>
</dbReference>
<dbReference type="AlphaFoldDB" id="A0A2X3WB19"/>
<reference evidence="2 3" key="1">
    <citation type="submission" date="2018-06" db="EMBL/GenBank/DDBJ databases">
        <authorList>
            <consortium name="Pathogen Informatics"/>
            <person name="Doyle S."/>
        </authorList>
    </citation>
    <scope>NUCLEOTIDE SEQUENCE [LARGE SCALE GENOMIC DNA]</scope>
    <source>
        <strain evidence="2 3">NCTC12278</strain>
    </source>
</reference>
<evidence type="ECO:0000313" key="2">
    <source>
        <dbReference type="EMBL" id="SQF41113.1"/>
    </source>
</evidence>
<dbReference type="EMBL" id="LS483343">
    <property type="protein sequence ID" value="SQF41113.1"/>
    <property type="molecule type" value="Genomic_DNA"/>
</dbReference>
<organism evidence="2 3">
    <name type="scientific">Streptococcus ferus</name>
    <dbReference type="NCBI Taxonomy" id="1345"/>
    <lineage>
        <taxon>Bacteria</taxon>
        <taxon>Bacillati</taxon>
        <taxon>Bacillota</taxon>
        <taxon>Bacilli</taxon>
        <taxon>Lactobacillales</taxon>
        <taxon>Streptococcaceae</taxon>
        <taxon>Streptococcus</taxon>
    </lineage>
</organism>
<protein>
    <submittedName>
        <fullName evidence="2">Uncharacterized protein</fullName>
    </submittedName>
</protein>
<evidence type="ECO:0000313" key="3">
    <source>
        <dbReference type="Proteomes" id="UP000249495"/>
    </source>
</evidence>
<keyword evidence="3" id="KW-1185">Reference proteome</keyword>
<keyword evidence="1" id="KW-0175">Coiled coil</keyword>
<accession>A0A2X3WB19</accession>
<feature type="coiled-coil region" evidence="1">
    <location>
        <begin position="84"/>
        <end position="129"/>
    </location>
</feature>
<dbReference type="STRING" id="1123303.GCA_000372425_01293"/>
<evidence type="ECO:0000256" key="1">
    <source>
        <dbReference type="SAM" id="Coils"/>
    </source>
</evidence>